<dbReference type="GO" id="GO:0008914">
    <property type="term" value="F:leucyl-tRNA--protein transferase activity"/>
    <property type="evidence" value="ECO:0007669"/>
    <property type="project" value="UniProtKB-UniRule"/>
</dbReference>
<sequence>MASLEEIKLFQTRPHPCSYLEDQQAVTIFIDPEASVDRSLYSQLSRQGFRRSGEHLYRPHCAQCSQCILTRIPVDQFEPNRSQRRNFKRNGDLRVEVSTQPDMALDYPLYERYITERHRDGDMFPPSQEQFRGFLSAEWGVTRFARFYEGETLIAVAVFDLLDDGLSAVYTFFDPSRDQRGLGKFAILWQVEYARSENLQHVYLGYWIKNCDKMNYKIQYRPLQLLIDQRWLTLR</sequence>
<proteinExistence type="inferred from homology"/>
<protein>
    <recommendedName>
        <fullName evidence="4">Aspartate/glutamate leucyltransferase</fullName>
        <ecNumber evidence="4">2.3.2.29</ecNumber>
    </recommendedName>
</protein>
<dbReference type="NCBIfam" id="NF002345">
    <property type="entry name" value="PRK01305.2-2"/>
    <property type="match status" value="1"/>
</dbReference>
<comment type="subcellular location">
    <subcellularLocation>
        <location evidence="4">Cytoplasm</location>
    </subcellularLocation>
</comment>
<dbReference type="PANTHER" id="PTHR21367:SF1">
    <property type="entry name" value="ARGINYL-TRNA--PROTEIN TRANSFERASE 1"/>
    <property type="match status" value="1"/>
</dbReference>
<dbReference type="GO" id="GO:0005737">
    <property type="term" value="C:cytoplasm"/>
    <property type="evidence" value="ECO:0007669"/>
    <property type="project" value="UniProtKB-SubCell"/>
</dbReference>
<dbReference type="PIRSF" id="PIRSF037208">
    <property type="entry name" value="ATE_pro_prd"/>
    <property type="match status" value="1"/>
</dbReference>
<dbReference type="InterPro" id="IPR016181">
    <property type="entry name" value="Acyl_CoA_acyltransferase"/>
</dbReference>
<dbReference type="PANTHER" id="PTHR21367">
    <property type="entry name" value="ARGININE-TRNA-PROTEIN TRANSFERASE 1"/>
    <property type="match status" value="1"/>
</dbReference>
<evidence type="ECO:0000313" key="7">
    <source>
        <dbReference type="EMBL" id="MBB3046401.1"/>
    </source>
</evidence>
<gene>
    <name evidence="4" type="primary">bpt</name>
    <name evidence="7" type="ORF">FHR99_000637</name>
</gene>
<evidence type="ECO:0000259" key="6">
    <source>
        <dbReference type="Pfam" id="PF04377"/>
    </source>
</evidence>
<dbReference type="NCBIfam" id="NF002342">
    <property type="entry name" value="PRK01305.1-3"/>
    <property type="match status" value="1"/>
</dbReference>
<feature type="domain" description="N-end aminoacyl transferase N-terminal" evidence="5">
    <location>
        <begin position="15"/>
        <end position="85"/>
    </location>
</feature>
<dbReference type="RefSeq" id="WP_183409098.1">
    <property type="nucleotide sequence ID" value="NZ_JACHWY010000001.1"/>
</dbReference>
<evidence type="ECO:0000256" key="3">
    <source>
        <dbReference type="ARBA" id="ARBA00023315"/>
    </source>
</evidence>
<keyword evidence="2 4" id="KW-0808">Transferase</keyword>
<dbReference type="SUPFAM" id="SSF55729">
    <property type="entry name" value="Acyl-CoA N-acyltransferases (Nat)"/>
    <property type="match status" value="1"/>
</dbReference>
<dbReference type="EC" id="2.3.2.29" evidence="4"/>
<dbReference type="InterPro" id="IPR017138">
    <property type="entry name" value="Asp_Glu_LeuTrfase"/>
</dbReference>
<comment type="caution">
    <text evidence="7">The sequence shown here is derived from an EMBL/GenBank/DDBJ whole genome shotgun (WGS) entry which is preliminary data.</text>
</comment>
<evidence type="ECO:0000313" key="8">
    <source>
        <dbReference type="Proteomes" id="UP000537130"/>
    </source>
</evidence>
<keyword evidence="1 4" id="KW-0963">Cytoplasm</keyword>
<dbReference type="NCBIfam" id="NF002341">
    <property type="entry name" value="PRK01305.1-1"/>
    <property type="match status" value="1"/>
</dbReference>
<keyword evidence="3 4" id="KW-0012">Acyltransferase</keyword>
<dbReference type="InterPro" id="IPR007472">
    <property type="entry name" value="N-end_Aminoacyl_Trfase_C"/>
</dbReference>
<dbReference type="GO" id="GO:0004057">
    <property type="term" value="F:arginyl-tRNA--protein transferase activity"/>
    <property type="evidence" value="ECO:0007669"/>
    <property type="project" value="InterPro"/>
</dbReference>
<evidence type="ECO:0000256" key="2">
    <source>
        <dbReference type="ARBA" id="ARBA00022679"/>
    </source>
</evidence>
<dbReference type="AlphaFoldDB" id="A0A7W4W2U1"/>
<evidence type="ECO:0000256" key="1">
    <source>
        <dbReference type="ARBA" id="ARBA00022490"/>
    </source>
</evidence>
<dbReference type="InterPro" id="IPR030700">
    <property type="entry name" value="N-end_Aminoacyl_Trfase"/>
</dbReference>
<dbReference type="GO" id="GO:0071596">
    <property type="term" value="P:ubiquitin-dependent protein catabolic process via the N-end rule pathway"/>
    <property type="evidence" value="ECO:0007669"/>
    <property type="project" value="InterPro"/>
</dbReference>
<keyword evidence="8" id="KW-1185">Reference proteome</keyword>
<evidence type="ECO:0000259" key="5">
    <source>
        <dbReference type="Pfam" id="PF04376"/>
    </source>
</evidence>
<dbReference type="NCBIfam" id="NF002346">
    <property type="entry name" value="PRK01305.2-3"/>
    <property type="match status" value="1"/>
</dbReference>
<dbReference type="EMBL" id="JACHWY010000001">
    <property type="protein sequence ID" value="MBB3046401.1"/>
    <property type="molecule type" value="Genomic_DNA"/>
</dbReference>
<feature type="domain" description="N-end rule aminoacyl transferase C-terminal" evidence="6">
    <location>
        <begin position="107"/>
        <end position="226"/>
    </location>
</feature>
<organism evidence="7 8">
    <name type="scientific">Litorivivens lipolytica</name>
    <dbReference type="NCBI Taxonomy" id="1524264"/>
    <lineage>
        <taxon>Bacteria</taxon>
        <taxon>Pseudomonadati</taxon>
        <taxon>Pseudomonadota</taxon>
        <taxon>Gammaproteobacteria</taxon>
        <taxon>Litorivivens</taxon>
    </lineage>
</organism>
<dbReference type="Pfam" id="PF04376">
    <property type="entry name" value="ATE_N"/>
    <property type="match status" value="1"/>
</dbReference>
<reference evidence="7 8" key="1">
    <citation type="submission" date="2020-08" db="EMBL/GenBank/DDBJ databases">
        <title>Genomic Encyclopedia of Type Strains, Phase III (KMG-III): the genomes of soil and plant-associated and newly described type strains.</title>
        <authorList>
            <person name="Whitman W."/>
        </authorList>
    </citation>
    <scope>NUCLEOTIDE SEQUENCE [LARGE SCALE GENOMIC DNA]</scope>
    <source>
        <strain evidence="7 8">CECT 8654</strain>
    </source>
</reference>
<name>A0A7W4W2U1_9GAMM</name>
<comment type="catalytic activity">
    <reaction evidence="4">
        <text>N-terminal L-glutamyl-[protein] + L-leucyl-tRNA(Leu) = N-terminal L-leucyl-L-glutamyl-[protein] + tRNA(Leu) + H(+)</text>
        <dbReference type="Rhea" id="RHEA:50412"/>
        <dbReference type="Rhea" id="RHEA-COMP:9613"/>
        <dbReference type="Rhea" id="RHEA-COMP:9622"/>
        <dbReference type="Rhea" id="RHEA-COMP:12664"/>
        <dbReference type="Rhea" id="RHEA-COMP:12668"/>
        <dbReference type="ChEBI" id="CHEBI:15378"/>
        <dbReference type="ChEBI" id="CHEBI:64721"/>
        <dbReference type="ChEBI" id="CHEBI:78442"/>
        <dbReference type="ChEBI" id="CHEBI:78494"/>
        <dbReference type="ChEBI" id="CHEBI:133041"/>
        <dbReference type="EC" id="2.3.2.29"/>
    </reaction>
</comment>
<accession>A0A7W4W2U1</accession>
<comment type="function">
    <text evidence="4">Functions in the N-end rule pathway of protein degradation where it conjugates Leu from its aminoacyl-tRNA to the N-termini of proteins containing an N-terminal aspartate or glutamate.</text>
</comment>
<comment type="catalytic activity">
    <reaction evidence="4">
        <text>N-terminal L-aspartyl-[protein] + L-leucyl-tRNA(Leu) = N-terminal L-leucyl-L-aspartyl-[protein] + tRNA(Leu) + H(+)</text>
        <dbReference type="Rhea" id="RHEA:50420"/>
        <dbReference type="Rhea" id="RHEA-COMP:9613"/>
        <dbReference type="Rhea" id="RHEA-COMP:9622"/>
        <dbReference type="Rhea" id="RHEA-COMP:12669"/>
        <dbReference type="Rhea" id="RHEA-COMP:12674"/>
        <dbReference type="ChEBI" id="CHEBI:15378"/>
        <dbReference type="ChEBI" id="CHEBI:64720"/>
        <dbReference type="ChEBI" id="CHEBI:78442"/>
        <dbReference type="ChEBI" id="CHEBI:78494"/>
        <dbReference type="ChEBI" id="CHEBI:133042"/>
        <dbReference type="EC" id="2.3.2.29"/>
    </reaction>
</comment>
<dbReference type="Pfam" id="PF04377">
    <property type="entry name" value="ATE_C"/>
    <property type="match status" value="1"/>
</dbReference>
<dbReference type="HAMAP" id="MF_00689">
    <property type="entry name" value="Bpt"/>
    <property type="match status" value="1"/>
</dbReference>
<dbReference type="Proteomes" id="UP000537130">
    <property type="component" value="Unassembled WGS sequence"/>
</dbReference>
<evidence type="ECO:0000256" key="4">
    <source>
        <dbReference type="HAMAP-Rule" id="MF_00689"/>
    </source>
</evidence>
<comment type="similarity">
    <text evidence="4">Belongs to the R-transferase family. Bpt subfamily.</text>
</comment>
<dbReference type="InterPro" id="IPR007471">
    <property type="entry name" value="N-end_Aminoacyl_Trfase_N"/>
</dbReference>